<evidence type="ECO:0000313" key="3">
    <source>
        <dbReference type="RefSeq" id="XP_018013366.2"/>
    </source>
</evidence>
<dbReference type="Proteomes" id="UP000694843">
    <property type="component" value="Unplaced"/>
</dbReference>
<evidence type="ECO:0000256" key="1">
    <source>
        <dbReference type="SAM" id="MobiDB-lite"/>
    </source>
</evidence>
<dbReference type="RefSeq" id="XP_018013366.2">
    <property type="nucleotide sequence ID" value="XM_018157877.2"/>
</dbReference>
<dbReference type="GeneID" id="108670408"/>
<sequence>MCLVFASYYPRQRLTECCSRPDIAMLLDTLGVTNMLNNEAVLSAFQLTSFNISTVDKERDAKRIDVMRNSSHAGETYSDLELSNYMRGMIISEPQELSGKSLLDFLNDGSLWQRESVVRLLQERLTSGQYEPYCTFHGRGMPKGMPKKAKYPHYIPYERPEEPCTPAGQGASRSGAPHGHAPSLLSDKVAFGSPITFHQDTAFHDSSTNRQHPYVYDLPASDDADSNTVNEHLSYQAGPSEADKHLLSSNAAHPHGLQDSPSKNHELFYNINTEPSHESGLEANFSPVPPLINNFDFNTAVTQRDPALQAEAEATAGRPHFRTAEQSVATTCSLYSLVAVLNLILLAF</sequence>
<name>A0A8B7NJ66_HYAAZ</name>
<protein>
    <submittedName>
        <fullName evidence="3">Uncharacterized protein LOC108670408</fullName>
    </submittedName>
</protein>
<keyword evidence="2" id="KW-1185">Reference proteome</keyword>
<gene>
    <name evidence="3" type="primary">LOC108670408</name>
</gene>
<proteinExistence type="predicted"/>
<reference evidence="3" key="1">
    <citation type="submission" date="2025-08" db="UniProtKB">
        <authorList>
            <consortium name="RefSeq"/>
        </authorList>
    </citation>
    <scope>IDENTIFICATION</scope>
    <source>
        <tissue evidence="3">Whole organism</tissue>
    </source>
</reference>
<feature type="region of interest" description="Disordered" evidence="1">
    <location>
        <begin position="160"/>
        <end position="182"/>
    </location>
</feature>
<organism evidence="2 3">
    <name type="scientific">Hyalella azteca</name>
    <name type="common">Amphipod</name>
    <dbReference type="NCBI Taxonomy" id="294128"/>
    <lineage>
        <taxon>Eukaryota</taxon>
        <taxon>Metazoa</taxon>
        <taxon>Ecdysozoa</taxon>
        <taxon>Arthropoda</taxon>
        <taxon>Crustacea</taxon>
        <taxon>Multicrustacea</taxon>
        <taxon>Malacostraca</taxon>
        <taxon>Eumalacostraca</taxon>
        <taxon>Peracarida</taxon>
        <taxon>Amphipoda</taxon>
        <taxon>Senticaudata</taxon>
        <taxon>Talitrida</taxon>
        <taxon>Talitroidea</taxon>
        <taxon>Hyalellidae</taxon>
        <taxon>Hyalella</taxon>
    </lineage>
</organism>
<accession>A0A8B7NJ66</accession>
<dbReference type="KEGG" id="hazt:108670408"/>
<dbReference type="AlphaFoldDB" id="A0A8B7NJ66"/>
<evidence type="ECO:0000313" key="2">
    <source>
        <dbReference type="Proteomes" id="UP000694843"/>
    </source>
</evidence>